<dbReference type="SUPFAM" id="SSF52317">
    <property type="entry name" value="Class I glutamine amidotransferase-like"/>
    <property type="match status" value="1"/>
</dbReference>
<dbReference type="Pfam" id="PF00988">
    <property type="entry name" value="CPSase_sm_chain"/>
    <property type="match status" value="1"/>
</dbReference>
<evidence type="ECO:0000256" key="1">
    <source>
        <dbReference type="ARBA" id="ARBA00005077"/>
    </source>
</evidence>
<gene>
    <name evidence="8" type="ORF">COW11_05420</name>
</gene>
<organism evidence="8 9">
    <name type="scientific">Candidatus Taenaricola geysiri</name>
    <dbReference type="NCBI Taxonomy" id="1974752"/>
    <lineage>
        <taxon>Bacteria</taxon>
        <taxon>Pseudomonadati</taxon>
        <taxon>Candidatus Omnitrophota</taxon>
        <taxon>Candidatus Taenaricola</taxon>
    </lineage>
</organism>
<dbReference type="InterPro" id="IPR029062">
    <property type="entry name" value="Class_I_gatase-like"/>
</dbReference>
<reference evidence="8 9" key="1">
    <citation type="submission" date="2017-09" db="EMBL/GenBank/DDBJ databases">
        <title>Depth-based differentiation of microbial function through sediment-hosted aquifers and enrichment of novel symbionts in the deep terrestrial subsurface.</title>
        <authorList>
            <person name="Probst A.J."/>
            <person name="Ladd B."/>
            <person name="Jarett J.K."/>
            <person name="Geller-Mcgrath D.E."/>
            <person name="Sieber C.M."/>
            <person name="Emerson J.B."/>
            <person name="Anantharaman K."/>
            <person name="Thomas B.C."/>
            <person name="Malmstrom R."/>
            <person name="Stieglmeier M."/>
            <person name="Klingl A."/>
            <person name="Woyke T."/>
            <person name="Ryan C.M."/>
            <person name="Banfield J.F."/>
        </authorList>
    </citation>
    <scope>NUCLEOTIDE SEQUENCE [LARGE SCALE GENOMIC DNA]</scope>
    <source>
        <strain evidence="8">CG12_big_fil_rev_8_21_14_0_65_43_15</strain>
    </source>
</reference>
<dbReference type="SMART" id="SM01097">
    <property type="entry name" value="CPSase_sm_chain"/>
    <property type="match status" value="1"/>
</dbReference>
<evidence type="ECO:0000256" key="5">
    <source>
        <dbReference type="ARBA" id="ARBA00044340"/>
    </source>
</evidence>
<dbReference type="InterPro" id="IPR006274">
    <property type="entry name" value="CarbamoylP_synth_ssu"/>
</dbReference>
<comment type="pathway">
    <text evidence="1">Amino-acid biosynthesis; L-arginine biosynthesis; carbamoyl phosphate from bicarbonate: step 1/1.</text>
</comment>
<dbReference type="NCBIfam" id="NF009475">
    <property type="entry name" value="PRK12838.1"/>
    <property type="match status" value="1"/>
</dbReference>
<dbReference type="PANTHER" id="PTHR43418:SF7">
    <property type="entry name" value="CARBAMOYL-PHOSPHATE SYNTHASE SMALL CHAIN"/>
    <property type="match status" value="1"/>
</dbReference>
<dbReference type="InterPro" id="IPR017926">
    <property type="entry name" value="GATASE"/>
</dbReference>
<evidence type="ECO:0000256" key="6">
    <source>
        <dbReference type="ARBA" id="ARBA00048816"/>
    </source>
</evidence>
<evidence type="ECO:0000256" key="3">
    <source>
        <dbReference type="ARBA" id="ARBA00012738"/>
    </source>
</evidence>
<dbReference type="AlphaFoldDB" id="A0A2J0LDZ6"/>
<protein>
    <recommendedName>
        <fullName evidence="3">carbamoyl-phosphate synthase (glutamine-hydrolyzing)</fullName>
        <ecNumber evidence="3">6.3.5.5</ecNumber>
    </recommendedName>
    <alternativeName>
        <fullName evidence="5">Arginine-specific carbamoyl phosphate synthetase, glutamine chain</fullName>
    </alternativeName>
</protein>
<dbReference type="GO" id="GO:0006207">
    <property type="term" value="P:'de novo' pyrimidine nucleobase biosynthetic process"/>
    <property type="evidence" value="ECO:0007669"/>
    <property type="project" value="InterPro"/>
</dbReference>
<dbReference type="PANTHER" id="PTHR43418">
    <property type="entry name" value="MULTIFUNCTIONAL TRYPTOPHAN BIOSYNTHESIS PROTEIN-RELATED"/>
    <property type="match status" value="1"/>
</dbReference>
<evidence type="ECO:0000313" key="9">
    <source>
        <dbReference type="Proteomes" id="UP000231267"/>
    </source>
</evidence>
<dbReference type="EC" id="6.3.5.5" evidence="3"/>
<dbReference type="Gene3D" id="3.50.30.20">
    <property type="entry name" value="Carbamoyl-phosphate synthase small subunit, N-terminal domain"/>
    <property type="match status" value="1"/>
</dbReference>
<comment type="caution">
    <text evidence="8">The sequence shown here is derived from an EMBL/GenBank/DDBJ whole genome shotgun (WGS) entry which is preliminary data.</text>
</comment>
<comment type="similarity">
    <text evidence="2">Belongs to the CarA family.</text>
</comment>
<dbReference type="NCBIfam" id="TIGR01368">
    <property type="entry name" value="CPSaseIIsmall"/>
    <property type="match status" value="1"/>
</dbReference>
<dbReference type="InterPro" id="IPR002474">
    <property type="entry name" value="CarbamoylP_synth_ssu_N"/>
</dbReference>
<dbReference type="InterPro" id="IPR036480">
    <property type="entry name" value="CarbP_synth_ssu_N_sf"/>
</dbReference>
<dbReference type="PROSITE" id="PS51273">
    <property type="entry name" value="GATASE_TYPE_1"/>
    <property type="match status" value="1"/>
</dbReference>
<dbReference type="InterPro" id="IPR050472">
    <property type="entry name" value="Anth_synth/Amidotransfase"/>
</dbReference>
<dbReference type="GO" id="GO:0004088">
    <property type="term" value="F:carbamoyl-phosphate synthase (glutamine-hydrolyzing) activity"/>
    <property type="evidence" value="ECO:0007669"/>
    <property type="project" value="UniProtKB-EC"/>
</dbReference>
<dbReference type="Gene3D" id="3.40.50.880">
    <property type="match status" value="1"/>
</dbReference>
<evidence type="ECO:0000256" key="2">
    <source>
        <dbReference type="ARBA" id="ARBA00007800"/>
    </source>
</evidence>
<dbReference type="EMBL" id="PFGP01000123">
    <property type="protein sequence ID" value="PIW66065.1"/>
    <property type="molecule type" value="Genomic_DNA"/>
</dbReference>
<evidence type="ECO:0000256" key="4">
    <source>
        <dbReference type="ARBA" id="ARBA00022962"/>
    </source>
</evidence>
<proteinExistence type="inferred from homology"/>
<evidence type="ECO:0000313" key="8">
    <source>
        <dbReference type="EMBL" id="PIW66065.1"/>
    </source>
</evidence>
<dbReference type="Pfam" id="PF00117">
    <property type="entry name" value="GATase"/>
    <property type="match status" value="1"/>
</dbReference>
<accession>A0A2J0LDZ6</accession>
<name>A0A2J0LDZ6_9BACT</name>
<comment type="catalytic activity">
    <reaction evidence="6">
        <text>hydrogencarbonate + L-glutamine + 2 ATP + H2O = carbamoyl phosphate + L-glutamate + 2 ADP + phosphate + 2 H(+)</text>
        <dbReference type="Rhea" id="RHEA:18633"/>
        <dbReference type="ChEBI" id="CHEBI:15377"/>
        <dbReference type="ChEBI" id="CHEBI:15378"/>
        <dbReference type="ChEBI" id="CHEBI:17544"/>
        <dbReference type="ChEBI" id="CHEBI:29985"/>
        <dbReference type="ChEBI" id="CHEBI:30616"/>
        <dbReference type="ChEBI" id="CHEBI:43474"/>
        <dbReference type="ChEBI" id="CHEBI:58228"/>
        <dbReference type="ChEBI" id="CHEBI:58359"/>
        <dbReference type="ChEBI" id="CHEBI:456216"/>
        <dbReference type="EC" id="6.3.5.5"/>
    </reaction>
</comment>
<dbReference type="PRINTS" id="PR00099">
    <property type="entry name" value="CPSGATASE"/>
</dbReference>
<dbReference type="GO" id="GO:0006541">
    <property type="term" value="P:glutamine metabolic process"/>
    <property type="evidence" value="ECO:0007669"/>
    <property type="project" value="InterPro"/>
</dbReference>
<dbReference type="SUPFAM" id="SSF52021">
    <property type="entry name" value="Carbamoyl phosphate synthetase, small subunit N-terminal domain"/>
    <property type="match status" value="1"/>
</dbReference>
<dbReference type="Proteomes" id="UP000231267">
    <property type="component" value="Unassembled WGS sequence"/>
</dbReference>
<evidence type="ECO:0000259" key="7">
    <source>
        <dbReference type="SMART" id="SM01097"/>
    </source>
</evidence>
<feature type="domain" description="Carbamoyl-phosphate synthase small subunit N-terminal" evidence="7">
    <location>
        <begin position="1"/>
        <end position="131"/>
    </location>
</feature>
<keyword evidence="4" id="KW-0315">Glutamine amidotransferase</keyword>
<sequence>MKAILVLENGSVYEGTACGAAGERVGDVIINTAVVGYQEMVTDAANAGKIIVLTYPLIGNYGVAKKFSESSKCQAAGLVIKEMSRMYSNWQAEGPFGEFLKKENAVAISGIDTRTLSVEIRDKGEQPGIISTKDFNKESLLKKIKNHKKEGFIKDTSVKKPVEFKAGVLKYNIGVVDLGMPRSFIRQLNTLGCNVILLPYDTPSAKIMALNLNGLIVSSGPENDPAIPDIAENVKNLLGKMPIMGISTGHHVLGLALGGKLKKMKIGHHGVNYPIKALDSFKGDITAQNHSYVLDEAGIKNRKDVNITLRNINDDSIEEMESKPLKFLSAQYCPASPGFNEVNEAFERFLNMTKSNKATKGVQHAKA</sequence>